<sequence length="27" mass="3109">MEKQSVIQTTIRLKRITMSSQETKSSP</sequence>
<accession>A0A2P2Q803</accession>
<organism evidence="2">
    <name type="scientific">Rhizophora mucronata</name>
    <name type="common">Asiatic mangrove</name>
    <dbReference type="NCBI Taxonomy" id="61149"/>
    <lineage>
        <taxon>Eukaryota</taxon>
        <taxon>Viridiplantae</taxon>
        <taxon>Streptophyta</taxon>
        <taxon>Embryophyta</taxon>
        <taxon>Tracheophyta</taxon>
        <taxon>Spermatophyta</taxon>
        <taxon>Magnoliopsida</taxon>
        <taxon>eudicotyledons</taxon>
        <taxon>Gunneridae</taxon>
        <taxon>Pentapetalae</taxon>
        <taxon>rosids</taxon>
        <taxon>fabids</taxon>
        <taxon>Malpighiales</taxon>
        <taxon>Rhizophoraceae</taxon>
        <taxon>Rhizophora</taxon>
    </lineage>
</organism>
<proteinExistence type="predicted"/>
<dbReference type="AlphaFoldDB" id="A0A2P2Q803"/>
<feature type="region of interest" description="Disordered" evidence="1">
    <location>
        <begin position="1"/>
        <end position="27"/>
    </location>
</feature>
<evidence type="ECO:0000313" key="2">
    <source>
        <dbReference type="EMBL" id="MBX63100.1"/>
    </source>
</evidence>
<reference evidence="2" key="1">
    <citation type="submission" date="2018-02" db="EMBL/GenBank/DDBJ databases">
        <title>Rhizophora mucronata_Transcriptome.</title>
        <authorList>
            <person name="Meera S.P."/>
            <person name="Sreeshan A."/>
            <person name="Augustine A."/>
        </authorList>
    </citation>
    <scope>NUCLEOTIDE SEQUENCE</scope>
    <source>
        <tissue evidence="2">Leaf</tissue>
    </source>
</reference>
<evidence type="ECO:0000256" key="1">
    <source>
        <dbReference type="SAM" id="MobiDB-lite"/>
    </source>
</evidence>
<protein>
    <submittedName>
        <fullName evidence="2">Uncharacterized protein</fullName>
    </submittedName>
</protein>
<name>A0A2P2Q803_RHIMU</name>
<dbReference type="EMBL" id="GGEC01082616">
    <property type="protein sequence ID" value="MBX63100.1"/>
    <property type="molecule type" value="Transcribed_RNA"/>
</dbReference>